<reference evidence="1" key="1">
    <citation type="submission" date="2022-05" db="EMBL/GenBank/DDBJ databases">
        <title>The Musa troglodytarum L. genome provides insights into the mechanism of non-climacteric behaviour and enrichment of carotenoids.</title>
        <authorList>
            <person name="Wang J."/>
        </authorList>
    </citation>
    <scope>NUCLEOTIDE SEQUENCE</scope>
    <source>
        <tissue evidence="1">Leaf</tissue>
    </source>
</reference>
<dbReference type="EMBL" id="CP097502">
    <property type="protein sequence ID" value="URD74646.1"/>
    <property type="molecule type" value="Genomic_DNA"/>
</dbReference>
<gene>
    <name evidence="1" type="ORF">MUK42_35242</name>
</gene>
<evidence type="ECO:0000313" key="2">
    <source>
        <dbReference type="Proteomes" id="UP001055439"/>
    </source>
</evidence>
<accession>A0A9E7ED00</accession>
<proteinExistence type="predicted"/>
<dbReference type="AlphaFoldDB" id="A0A9E7ED00"/>
<dbReference type="EMBL" id="CP097502">
    <property type="protein sequence ID" value="URD74645.1"/>
    <property type="molecule type" value="Genomic_DNA"/>
</dbReference>
<name>A0A9E7ED00_9LILI</name>
<evidence type="ECO:0000313" key="1">
    <source>
        <dbReference type="EMBL" id="URD74646.1"/>
    </source>
</evidence>
<keyword evidence="2" id="KW-1185">Reference proteome</keyword>
<dbReference type="Proteomes" id="UP001055439">
    <property type="component" value="Chromosome 1"/>
</dbReference>
<sequence>MNRQKSTLSIVLSSSRMVSDQASFPSTHGNDCSAIYISGGCKIQFTRQCGYENELCLFNRWEVENQVWWELSLFIRQAAR</sequence>
<protein>
    <submittedName>
        <fullName evidence="1">Uncharacterized protein</fullName>
    </submittedName>
</protein>
<organism evidence="1 2">
    <name type="scientific">Musa troglodytarum</name>
    <name type="common">fe'i banana</name>
    <dbReference type="NCBI Taxonomy" id="320322"/>
    <lineage>
        <taxon>Eukaryota</taxon>
        <taxon>Viridiplantae</taxon>
        <taxon>Streptophyta</taxon>
        <taxon>Embryophyta</taxon>
        <taxon>Tracheophyta</taxon>
        <taxon>Spermatophyta</taxon>
        <taxon>Magnoliopsida</taxon>
        <taxon>Liliopsida</taxon>
        <taxon>Zingiberales</taxon>
        <taxon>Musaceae</taxon>
        <taxon>Musa</taxon>
    </lineage>
</organism>
<dbReference type="EMBL" id="CP097502">
    <property type="protein sequence ID" value="URD74647.1"/>
    <property type="molecule type" value="Genomic_DNA"/>
</dbReference>